<dbReference type="GO" id="GO:0003677">
    <property type="term" value="F:DNA binding"/>
    <property type="evidence" value="ECO:0007669"/>
    <property type="project" value="UniProtKB-KW"/>
</dbReference>
<feature type="transmembrane region" description="Helical" evidence="4">
    <location>
        <begin position="245"/>
        <end position="266"/>
    </location>
</feature>
<reference evidence="6 7" key="1">
    <citation type="submission" date="2018-07" db="EMBL/GenBank/DDBJ databases">
        <title>Genome analysis of Larkinella rosea.</title>
        <authorList>
            <person name="Zhou Z."/>
            <person name="Wang G."/>
        </authorList>
    </citation>
    <scope>NUCLEOTIDE SEQUENCE [LARGE SCALE GENOMIC DNA]</scope>
    <source>
        <strain evidence="7">zzj9</strain>
    </source>
</reference>
<evidence type="ECO:0000259" key="5">
    <source>
        <dbReference type="PROSITE" id="PS50043"/>
    </source>
</evidence>
<dbReference type="CDD" id="cd06170">
    <property type="entry name" value="LuxR_C_like"/>
    <property type="match status" value="1"/>
</dbReference>
<dbReference type="SUPFAM" id="SSF46894">
    <property type="entry name" value="C-terminal effector domain of the bipartite response regulators"/>
    <property type="match status" value="1"/>
</dbReference>
<keyword evidence="4" id="KW-0472">Membrane</keyword>
<evidence type="ECO:0000313" key="7">
    <source>
        <dbReference type="Proteomes" id="UP000253383"/>
    </source>
</evidence>
<dbReference type="PROSITE" id="PS50043">
    <property type="entry name" value="HTH_LUXR_2"/>
    <property type="match status" value="1"/>
</dbReference>
<dbReference type="Pfam" id="PF00196">
    <property type="entry name" value="GerE"/>
    <property type="match status" value="1"/>
</dbReference>
<evidence type="ECO:0000256" key="2">
    <source>
        <dbReference type="ARBA" id="ARBA00023125"/>
    </source>
</evidence>
<dbReference type="OrthoDB" id="937978at2"/>
<keyword evidence="3" id="KW-0804">Transcription</keyword>
<dbReference type="AlphaFoldDB" id="A0A368JME7"/>
<keyword evidence="1" id="KW-0805">Transcription regulation</keyword>
<keyword evidence="7" id="KW-1185">Reference proteome</keyword>
<dbReference type="Proteomes" id="UP000253383">
    <property type="component" value="Unassembled WGS sequence"/>
</dbReference>
<dbReference type="InterPro" id="IPR000792">
    <property type="entry name" value="Tscrpt_reg_LuxR_C"/>
</dbReference>
<protein>
    <submittedName>
        <fullName evidence="6">DNA-binding response regulator</fullName>
    </submittedName>
</protein>
<dbReference type="SMART" id="SM00421">
    <property type="entry name" value="HTH_LUXR"/>
    <property type="match status" value="1"/>
</dbReference>
<accession>A0A368JME7</accession>
<dbReference type="GO" id="GO:0006355">
    <property type="term" value="P:regulation of DNA-templated transcription"/>
    <property type="evidence" value="ECO:0007669"/>
    <property type="project" value="InterPro"/>
</dbReference>
<dbReference type="InterPro" id="IPR011990">
    <property type="entry name" value="TPR-like_helical_dom_sf"/>
</dbReference>
<dbReference type="PANTHER" id="PTHR44688">
    <property type="entry name" value="DNA-BINDING TRANSCRIPTIONAL ACTIVATOR DEVR_DOSR"/>
    <property type="match status" value="1"/>
</dbReference>
<gene>
    <name evidence="6" type="ORF">DUE52_16055</name>
</gene>
<name>A0A368JME7_9BACT</name>
<dbReference type="EMBL" id="QOWE01000012">
    <property type="protein sequence ID" value="RCR68682.1"/>
    <property type="molecule type" value="Genomic_DNA"/>
</dbReference>
<feature type="domain" description="HTH luxR-type" evidence="5">
    <location>
        <begin position="302"/>
        <end position="365"/>
    </location>
</feature>
<dbReference type="SUPFAM" id="SSF48452">
    <property type="entry name" value="TPR-like"/>
    <property type="match status" value="1"/>
</dbReference>
<keyword evidence="4" id="KW-0812">Transmembrane</keyword>
<comment type="caution">
    <text evidence="6">The sequence shown here is derived from an EMBL/GenBank/DDBJ whole genome shotgun (WGS) entry which is preliminary data.</text>
</comment>
<dbReference type="InterPro" id="IPR036388">
    <property type="entry name" value="WH-like_DNA-bd_sf"/>
</dbReference>
<dbReference type="Gene3D" id="1.10.10.10">
    <property type="entry name" value="Winged helix-like DNA-binding domain superfamily/Winged helix DNA-binding domain"/>
    <property type="match status" value="1"/>
</dbReference>
<organism evidence="6 7">
    <name type="scientific">Larkinella punicea</name>
    <dbReference type="NCBI Taxonomy" id="2315727"/>
    <lineage>
        <taxon>Bacteria</taxon>
        <taxon>Pseudomonadati</taxon>
        <taxon>Bacteroidota</taxon>
        <taxon>Cytophagia</taxon>
        <taxon>Cytophagales</taxon>
        <taxon>Spirosomataceae</taxon>
        <taxon>Larkinella</taxon>
    </lineage>
</organism>
<dbReference type="Gene3D" id="1.25.40.10">
    <property type="entry name" value="Tetratricopeptide repeat domain"/>
    <property type="match status" value="1"/>
</dbReference>
<dbReference type="PANTHER" id="PTHR44688:SF16">
    <property type="entry name" value="DNA-BINDING TRANSCRIPTIONAL ACTIVATOR DEVR_DOSR"/>
    <property type="match status" value="1"/>
</dbReference>
<evidence type="ECO:0000256" key="1">
    <source>
        <dbReference type="ARBA" id="ARBA00023015"/>
    </source>
</evidence>
<proteinExistence type="predicted"/>
<evidence type="ECO:0000256" key="3">
    <source>
        <dbReference type="ARBA" id="ARBA00023163"/>
    </source>
</evidence>
<keyword evidence="4" id="KW-1133">Transmembrane helix</keyword>
<evidence type="ECO:0000256" key="4">
    <source>
        <dbReference type="SAM" id="Phobius"/>
    </source>
</evidence>
<sequence>MLLSLLQDPLQSPEYKYHVALLLSYTYKRVFDYQSALKFLTIALGFARETPKRQRYEANIIAEQAFVYFDVHNYTKADSLIKRLAVSGFRFINPENKAVLVMQQGYLFFLNRQYSKADDAYDRAIVWMQTSNPCNLPMIYVKKIQLYDAMNREELLKEALRKSTGYADSCRIIKYHLYAYEELLKIFEKRNDASKIVEIKAKIDSLNLIYAREENISLLHDQKESILLKTKEQELLQQKTSRNRLTLILSGLTLIALLLLSGLLFYRRRQNRLEAEFLQMKAEMDAYLSVNGKVQTEGTTNPGASMGLLSERQREVFQCMTAGLSNKAIADKLCISENTVKYHIKNIYLVLEIKDRKDLLVYIRK</sequence>
<evidence type="ECO:0000313" key="6">
    <source>
        <dbReference type="EMBL" id="RCR68682.1"/>
    </source>
</evidence>
<keyword evidence="2 6" id="KW-0238">DNA-binding</keyword>
<dbReference type="PRINTS" id="PR00038">
    <property type="entry name" value="HTHLUXR"/>
</dbReference>
<dbReference type="InterPro" id="IPR016032">
    <property type="entry name" value="Sig_transdc_resp-reg_C-effctor"/>
</dbReference>